<dbReference type="Gene3D" id="2.70.98.70">
    <property type="match status" value="1"/>
</dbReference>
<dbReference type="EMBL" id="JACXAI010000027">
    <property type="protein sequence ID" value="MBD1382273.1"/>
    <property type="molecule type" value="Genomic_DNA"/>
</dbReference>
<reference evidence="3" key="1">
    <citation type="submission" date="2020-09" db="EMBL/GenBank/DDBJ databases">
        <title>A novel bacterium of genus Bacillus, isolated from South China Sea.</title>
        <authorList>
            <person name="Huang H."/>
            <person name="Mo K."/>
            <person name="Hu Y."/>
        </authorList>
    </citation>
    <scope>NUCLEOTIDE SEQUENCE</scope>
    <source>
        <strain evidence="3">IB182487</strain>
    </source>
</reference>
<dbReference type="Gene3D" id="1.50.10.100">
    <property type="entry name" value="Chondroitin AC/alginate lyase"/>
    <property type="match status" value="1"/>
</dbReference>
<dbReference type="InterPro" id="IPR012480">
    <property type="entry name" value="Hepar_II_III_C"/>
</dbReference>
<evidence type="ECO:0000259" key="2">
    <source>
        <dbReference type="Pfam" id="PF07940"/>
    </source>
</evidence>
<comment type="subcellular location">
    <subcellularLocation>
        <location evidence="1">Cell envelope</location>
    </subcellularLocation>
</comment>
<gene>
    <name evidence="3" type="ORF">IC621_18800</name>
</gene>
<dbReference type="AlphaFoldDB" id="A0A926NKH3"/>
<proteinExistence type="predicted"/>
<evidence type="ECO:0000313" key="4">
    <source>
        <dbReference type="Proteomes" id="UP000626844"/>
    </source>
</evidence>
<name>A0A926NKH3_9BACI</name>
<dbReference type="SUPFAM" id="SSF48230">
    <property type="entry name" value="Chondroitin AC/alginate lyase"/>
    <property type="match status" value="1"/>
</dbReference>
<dbReference type="RefSeq" id="WP_191160296.1">
    <property type="nucleotide sequence ID" value="NZ_JACXAI010000027.1"/>
</dbReference>
<evidence type="ECO:0000256" key="1">
    <source>
        <dbReference type="ARBA" id="ARBA00004196"/>
    </source>
</evidence>
<dbReference type="Pfam" id="PF07940">
    <property type="entry name" value="Hepar_II_III_C"/>
    <property type="match status" value="1"/>
</dbReference>
<comment type="caution">
    <text evidence="3">The sequence shown here is derived from an EMBL/GenBank/DDBJ whole genome shotgun (WGS) entry which is preliminary data.</text>
</comment>
<dbReference type="GO" id="GO:0016829">
    <property type="term" value="F:lyase activity"/>
    <property type="evidence" value="ECO:0007669"/>
    <property type="project" value="InterPro"/>
</dbReference>
<feature type="domain" description="Heparinase II/III-like C-terminal" evidence="2">
    <location>
        <begin position="412"/>
        <end position="548"/>
    </location>
</feature>
<organism evidence="3 4">
    <name type="scientific">Metabacillus arenae</name>
    <dbReference type="NCBI Taxonomy" id="2771434"/>
    <lineage>
        <taxon>Bacteria</taxon>
        <taxon>Bacillati</taxon>
        <taxon>Bacillota</taxon>
        <taxon>Bacilli</taxon>
        <taxon>Bacillales</taxon>
        <taxon>Bacillaceae</taxon>
        <taxon>Metabacillus</taxon>
    </lineage>
</organism>
<accession>A0A926NKH3</accession>
<dbReference type="Proteomes" id="UP000626844">
    <property type="component" value="Unassembled WGS sequence"/>
</dbReference>
<dbReference type="InterPro" id="IPR008929">
    <property type="entry name" value="Chondroitin_lyas"/>
</dbReference>
<evidence type="ECO:0000313" key="3">
    <source>
        <dbReference type="EMBL" id="MBD1382273.1"/>
    </source>
</evidence>
<dbReference type="GO" id="GO:0030313">
    <property type="term" value="C:cell envelope"/>
    <property type="evidence" value="ECO:0007669"/>
    <property type="project" value="UniProtKB-SubCell"/>
</dbReference>
<sequence>MLTDRFVNEELGEILVSRDNYRPFPKWEDRKEWLSLPYHLKQEYVVRGELFLDCSWPSLSAVRFMDFFRNGNRREFEKLHFQRRRALSSLVVAECIEGKGRFQDDIINGIWCICEESFWGVPAHSRLENALPDISEPIIDLFAGETAGFLAWTHYLLQSQLDEVSSLICKRIQYEIKHRVLDPYLNRDDFWWMGLNSDSVINNWNPWCNSNCLVAFLLVEENVDRRTKAVAKAMRSLDKFLAVYHEDGGCDEGTTYWDKAGGALFDCLELLYTSSKGKIDVYDKPLIKEIGRFLYRSYINEDYFINFADGSAKVKISADLVYRYGRRINDQKLMELGSSAYHRRAREGLDLNPNSRELPVSLQRQLPALFNNSELVNESSTSPYIRDVWLDGIQVMGAREEESQKGLYLAAKGGHNDESHNHNDVGQYLVYYNGKPFLIDVGVETYSKKTFGSERYDIWTMQSAYHNLPMVGGIQQQAGKGFKASDVCYRVTENSAELSLNISTAYPESAKMKRWKRSCRLLRNDRALIQINDEFELKIPSDDIRIILMTPYSPILSDNKDIILSNHENEEIKIIYDNASLDVSWESISIEDDRLVPVWGTHLYRIFLCSKIPTVQAAWTMTIKPSELCEGES</sequence>
<protein>
    <submittedName>
        <fullName evidence="3">Heparinase II/III family protein</fullName>
    </submittedName>
</protein>
<keyword evidence="4" id="KW-1185">Reference proteome</keyword>